<organism evidence="2 3">
    <name type="scientific">Rhodnius prolixus</name>
    <name type="common">Triatomid bug</name>
    <dbReference type="NCBI Taxonomy" id="13249"/>
    <lineage>
        <taxon>Eukaryota</taxon>
        <taxon>Metazoa</taxon>
        <taxon>Ecdysozoa</taxon>
        <taxon>Arthropoda</taxon>
        <taxon>Hexapoda</taxon>
        <taxon>Insecta</taxon>
        <taxon>Pterygota</taxon>
        <taxon>Neoptera</taxon>
        <taxon>Paraneoptera</taxon>
        <taxon>Hemiptera</taxon>
        <taxon>Heteroptera</taxon>
        <taxon>Panheteroptera</taxon>
        <taxon>Cimicomorpha</taxon>
        <taxon>Reduviidae</taxon>
        <taxon>Triatominae</taxon>
        <taxon>Rhodnius</taxon>
    </lineage>
</organism>
<evidence type="ECO:0000313" key="3">
    <source>
        <dbReference type="Proteomes" id="UP000015103"/>
    </source>
</evidence>
<sequence length="180" mass="20682">QCGHRANEPLQDEGKTLVCDNYYTTVILVHDLICRGTKIIGTLRNKSCHKHVQEEKINERSDYNIPSVDWLNEANNTYETLPPAGQLVVDTNVYAQMHQINSITNCLGEFLDLVFSTDKNVAVNLASDSIFKKEGYHPPLEFNINLGCEKNVVKDHYLLFDYRKCDFKTISCFLVTYDWD</sequence>
<dbReference type="HOGENOM" id="CLU_1500007_0_0_1"/>
<protein>
    <submittedName>
        <fullName evidence="2">DDE_Tnp_1_7 domain-containing protein</fullName>
    </submittedName>
</protein>
<dbReference type="STRING" id="13249.T1I3R3"/>
<accession>T1I3R3</accession>
<dbReference type="EMBL" id="ACPB03026249">
    <property type="status" value="NOT_ANNOTATED_CDS"/>
    <property type="molecule type" value="Genomic_DNA"/>
</dbReference>
<evidence type="ECO:0000313" key="2">
    <source>
        <dbReference type="EnsemblMetazoa" id="RPRC010932-PA"/>
    </source>
</evidence>
<dbReference type="Proteomes" id="UP000015103">
    <property type="component" value="Unassembled WGS sequence"/>
</dbReference>
<feature type="domain" description="PiggyBac transposable element-derived protein" evidence="1">
    <location>
        <begin position="8"/>
        <end position="72"/>
    </location>
</feature>
<keyword evidence="3" id="KW-1185">Reference proteome</keyword>
<evidence type="ECO:0000259" key="1">
    <source>
        <dbReference type="Pfam" id="PF13843"/>
    </source>
</evidence>
<dbReference type="InterPro" id="IPR029526">
    <property type="entry name" value="PGBD"/>
</dbReference>
<reference evidence="2" key="1">
    <citation type="submission" date="2015-05" db="UniProtKB">
        <authorList>
            <consortium name="EnsemblMetazoa"/>
        </authorList>
    </citation>
    <scope>IDENTIFICATION</scope>
</reference>
<dbReference type="InParanoid" id="T1I3R3"/>
<dbReference type="EnsemblMetazoa" id="RPRC010932-RA">
    <property type="protein sequence ID" value="RPRC010932-PA"/>
    <property type="gene ID" value="RPRC010932"/>
</dbReference>
<name>T1I3R3_RHOPR</name>
<proteinExistence type="predicted"/>
<dbReference type="AlphaFoldDB" id="T1I3R3"/>
<dbReference type="VEuPathDB" id="VectorBase:RPRC010932"/>
<dbReference type="EMBL" id="ACPB03026250">
    <property type="status" value="NOT_ANNOTATED_CDS"/>
    <property type="molecule type" value="Genomic_DNA"/>
</dbReference>
<dbReference type="Pfam" id="PF13843">
    <property type="entry name" value="DDE_Tnp_1_7"/>
    <property type="match status" value="1"/>
</dbReference>